<dbReference type="RefSeq" id="WP_111849121.1">
    <property type="nucleotide sequence ID" value="NZ_QDFR01000005.1"/>
</dbReference>
<dbReference type="AlphaFoldDB" id="A0AA92C1K9"/>
<dbReference type="Proteomes" id="UP000244335">
    <property type="component" value="Unassembled WGS sequence"/>
</dbReference>
<evidence type="ECO:0000313" key="2">
    <source>
        <dbReference type="Proteomes" id="UP000244335"/>
    </source>
</evidence>
<name>A0AA92C1K9_RHIRH</name>
<sequence length="88" mass="9737">MTITTGEMTLAEMYRDPMILSVMRADGVALSEFKEMMAAAATSIKTRRESVSDVKFRATEAAAYARRLQVPSLQPFFASSLQQCCAHL</sequence>
<reference evidence="1 2" key="1">
    <citation type="submission" date="2018-04" db="EMBL/GenBank/DDBJ databases">
        <authorList>
            <person name="Hagen T."/>
        </authorList>
    </citation>
    <scope>NUCLEOTIDE SEQUENCE [LARGE SCALE GENOMIC DNA]</scope>
    <source>
        <strain evidence="1 2">TPD7009</strain>
    </source>
</reference>
<dbReference type="EMBL" id="QDFR01000005">
    <property type="protein sequence ID" value="PVE52300.1"/>
    <property type="molecule type" value="Genomic_DNA"/>
</dbReference>
<gene>
    <name evidence="1" type="ORF">DC430_15760</name>
</gene>
<protein>
    <submittedName>
        <fullName evidence="1">Uncharacterized protein</fullName>
    </submittedName>
</protein>
<evidence type="ECO:0000313" key="1">
    <source>
        <dbReference type="EMBL" id="PVE52300.1"/>
    </source>
</evidence>
<proteinExistence type="predicted"/>
<accession>A0AA92C1K9</accession>
<organism evidence="1 2">
    <name type="scientific">Rhizobium rhizogenes</name>
    <name type="common">Agrobacterium rhizogenes</name>
    <dbReference type="NCBI Taxonomy" id="359"/>
    <lineage>
        <taxon>Bacteria</taxon>
        <taxon>Pseudomonadati</taxon>
        <taxon>Pseudomonadota</taxon>
        <taxon>Alphaproteobacteria</taxon>
        <taxon>Hyphomicrobiales</taxon>
        <taxon>Rhizobiaceae</taxon>
        <taxon>Rhizobium/Agrobacterium group</taxon>
        <taxon>Rhizobium</taxon>
    </lineage>
</organism>
<comment type="caution">
    <text evidence="1">The sequence shown here is derived from an EMBL/GenBank/DDBJ whole genome shotgun (WGS) entry which is preliminary data.</text>
</comment>